<dbReference type="GO" id="GO:0060744">
    <property type="term" value="P:mammary gland branching involved in thelarche"/>
    <property type="evidence" value="ECO:0007669"/>
    <property type="project" value="Ensembl"/>
</dbReference>
<evidence type="ECO:0000256" key="8">
    <source>
        <dbReference type="ARBA" id="ARBA00022685"/>
    </source>
</evidence>
<dbReference type="GO" id="GO:0097191">
    <property type="term" value="P:extrinsic apoptotic signaling pathway"/>
    <property type="evidence" value="ECO:0007669"/>
    <property type="project" value="Ensembl"/>
</dbReference>
<dbReference type="GO" id="GO:0060435">
    <property type="term" value="P:bronchiole development"/>
    <property type="evidence" value="ECO:0007669"/>
    <property type="project" value="Ensembl"/>
</dbReference>
<dbReference type="GO" id="GO:0060070">
    <property type="term" value="P:canonical Wnt signaling pathway"/>
    <property type="evidence" value="ECO:0007669"/>
    <property type="project" value="Ensembl"/>
</dbReference>
<dbReference type="GO" id="GO:0002062">
    <property type="term" value="P:chondrocyte differentiation"/>
    <property type="evidence" value="ECO:0007669"/>
    <property type="project" value="Ensembl"/>
</dbReference>
<dbReference type="GO" id="GO:0034713">
    <property type="term" value="F:type I transforming growth factor beta receptor binding"/>
    <property type="evidence" value="ECO:0007669"/>
    <property type="project" value="Ensembl"/>
</dbReference>
<dbReference type="GO" id="GO:0001843">
    <property type="term" value="P:neural tube closure"/>
    <property type="evidence" value="ECO:0007669"/>
    <property type="project" value="Ensembl"/>
</dbReference>
<dbReference type="GO" id="GO:0030279">
    <property type="term" value="P:negative regulation of ossification"/>
    <property type="evidence" value="ECO:0007669"/>
    <property type="project" value="Ensembl"/>
</dbReference>
<dbReference type="Reactome" id="R-BTA-2173788">
    <property type="pathway name" value="Downregulation of TGF-beta receptor signaling"/>
</dbReference>
<dbReference type="PRINTS" id="PR01423">
    <property type="entry name" value="TGFBETA"/>
</dbReference>
<dbReference type="GO" id="GO:0010763">
    <property type="term" value="P:positive regulation of fibroblast migration"/>
    <property type="evidence" value="ECO:0007669"/>
    <property type="project" value="Ensembl"/>
</dbReference>
<dbReference type="GO" id="GO:0007219">
    <property type="term" value="P:Notch signaling pathway"/>
    <property type="evidence" value="ECO:0007669"/>
    <property type="project" value="Ensembl"/>
</dbReference>
<proteinExistence type="inferred from homology"/>
<dbReference type="Gene3D" id="2.60.120.970">
    <property type="match status" value="1"/>
</dbReference>
<evidence type="ECO:0000256" key="10">
    <source>
        <dbReference type="ARBA" id="ARBA00023030"/>
    </source>
</evidence>
<dbReference type="GO" id="GO:0045599">
    <property type="term" value="P:negative regulation of fat cell differentiation"/>
    <property type="evidence" value="ECO:0007669"/>
    <property type="project" value="Ensembl"/>
</dbReference>
<dbReference type="GO" id="GO:0071404">
    <property type="term" value="P:cellular response to low-density lipoprotein particle stimulus"/>
    <property type="evidence" value="ECO:0007669"/>
    <property type="project" value="Ensembl"/>
</dbReference>
<dbReference type="Proteomes" id="UP000009136">
    <property type="component" value="Chromosome 18"/>
</dbReference>
<dbReference type="InterPro" id="IPR017948">
    <property type="entry name" value="TGFb_CS"/>
</dbReference>
<dbReference type="GO" id="GO:0002040">
    <property type="term" value="P:sprouting angiogenesis"/>
    <property type="evidence" value="ECO:0007669"/>
    <property type="project" value="Ensembl"/>
</dbReference>
<dbReference type="GO" id="GO:0032760">
    <property type="term" value="P:positive regulation of tumor necrosis factor production"/>
    <property type="evidence" value="ECO:0007669"/>
    <property type="project" value="Ensembl"/>
</dbReference>
<dbReference type="Reactome" id="R-BTA-8941855">
    <property type="pathway name" value="RUNX3 regulates CDKN1A transcription"/>
</dbReference>
<feature type="chain" id="PRO_5018581946" description="Transforming growth factor beta-1 proprotein" evidence="16">
    <location>
        <begin position="25"/>
        <end position="499"/>
    </location>
</feature>
<dbReference type="GO" id="GO:0042307">
    <property type="term" value="P:positive regulation of protein import into nucleus"/>
    <property type="evidence" value="ECO:0007669"/>
    <property type="project" value="Ensembl"/>
</dbReference>
<dbReference type="GO" id="GO:0045786">
    <property type="term" value="P:negative regulation of cell cycle"/>
    <property type="evidence" value="ECO:0007669"/>
    <property type="project" value="Ensembl"/>
</dbReference>
<dbReference type="GO" id="GO:2000353">
    <property type="term" value="P:positive regulation of endothelial cell apoptotic process"/>
    <property type="evidence" value="ECO:0007669"/>
    <property type="project" value="Ensembl"/>
</dbReference>
<dbReference type="GO" id="GO:1902894">
    <property type="term" value="P:negative regulation of miRNA transcription"/>
    <property type="evidence" value="ECO:0007669"/>
    <property type="project" value="Ensembl"/>
</dbReference>
<dbReference type="InterPro" id="IPR016319">
    <property type="entry name" value="TGF-beta"/>
</dbReference>
<dbReference type="GO" id="GO:0032700">
    <property type="term" value="P:negative regulation of interleukin-17 production"/>
    <property type="evidence" value="ECO:0007669"/>
    <property type="project" value="Ensembl"/>
</dbReference>
<evidence type="ECO:0000256" key="14">
    <source>
        <dbReference type="ARBA" id="ARBA00049673"/>
    </source>
</evidence>
<organism evidence="18 19">
    <name type="scientific">Bos taurus</name>
    <name type="common">Bovine</name>
    <dbReference type="NCBI Taxonomy" id="9913"/>
    <lineage>
        <taxon>Eukaryota</taxon>
        <taxon>Metazoa</taxon>
        <taxon>Chordata</taxon>
        <taxon>Craniata</taxon>
        <taxon>Vertebrata</taxon>
        <taxon>Euteleostomi</taxon>
        <taxon>Mammalia</taxon>
        <taxon>Eutheria</taxon>
        <taxon>Laurasiatheria</taxon>
        <taxon>Artiodactyla</taxon>
        <taxon>Ruminantia</taxon>
        <taxon>Pecora</taxon>
        <taxon>Bovidae</taxon>
        <taxon>Bovinae</taxon>
        <taxon>Bos</taxon>
    </lineage>
</organism>
<dbReference type="GO" id="GO:0019899">
    <property type="term" value="F:enzyme binding"/>
    <property type="evidence" value="ECO:0007669"/>
    <property type="project" value="Ensembl"/>
</dbReference>
<dbReference type="GO" id="GO:0042802">
    <property type="term" value="F:identical protein binding"/>
    <property type="evidence" value="ECO:0007669"/>
    <property type="project" value="Ensembl"/>
</dbReference>
<dbReference type="VGNC" id="VGNC:35800">
    <property type="gene designation" value="TGFB1"/>
</dbReference>
<dbReference type="GO" id="GO:0002859">
    <property type="term" value="P:negative regulation of natural killer cell mediated cytotoxicity directed against tumor cell target"/>
    <property type="evidence" value="ECO:0007669"/>
    <property type="project" value="Ensembl"/>
</dbReference>
<dbReference type="GO" id="GO:0055010">
    <property type="term" value="P:ventricular cardiac muscle tissue morphogenesis"/>
    <property type="evidence" value="ECO:0007669"/>
    <property type="project" value="Ensembl"/>
</dbReference>
<dbReference type="GO" id="GO:0048661">
    <property type="term" value="P:positive regulation of smooth muscle cell proliferation"/>
    <property type="evidence" value="ECO:0007669"/>
    <property type="project" value="Ensembl"/>
</dbReference>
<dbReference type="GO" id="GO:0071479">
    <property type="term" value="P:cellular response to ionizing radiation"/>
    <property type="evidence" value="ECO:0007669"/>
    <property type="project" value="Ensembl"/>
</dbReference>
<dbReference type="GO" id="GO:0045944">
    <property type="term" value="P:positive regulation of transcription by RNA polymerase II"/>
    <property type="evidence" value="ECO:0007669"/>
    <property type="project" value="Ensembl"/>
</dbReference>
<dbReference type="GO" id="GO:0010936">
    <property type="term" value="P:negative regulation of macrophage cytokine production"/>
    <property type="evidence" value="ECO:0007669"/>
    <property type="project" value="Ensembl"/>
</dbReference>
<dbReference type="GO" id="GO:0060751">
    <property type="term" value="P:branch elongation involved in mammary gland duct branching"/>
    <property type="evidence" value="ECO:0007669"/>
    <property type="project" value="Ensembl"/>
</dbReference>
<dbReference type="GO" id="GO:0042482">
    <property type="term" value="P:positive regulation of odontogenesis"/>
    <property type="evidence" value="ECO:0007669"/>
    <property type="project" value="Ensembl"/>
</dbReference>
<dbReference type="FunFam" id="2.10.90.10:FF:000095">
    <property type="entry name" value="Transforming growth factor beta-3"/>
    <property type="match status" value="1"/>
</dbReference>
<dbReference type="GO" id="GO:0070168">
    <property type="term" value="P:negative regulation of biomineral tissue development"/>
    <property type="evidence" value="ECO:0007669"/>
    <property type="project" value="Ensembl"/>
</dbReference>
<name>A0A3Q1N449_BOVIN</name>
<evidence type="ECO:0000256" key="4">
    <source>
        <dbReference type="ARBA" id="ARBA00006656"/>
    </source>
</evidence>
<dbReference type="GO" id="GO:0061298">
    <property type="term" value="P:retina vasculature development in camera-type eye"/>
    <property type="evidence" value="ECO:0007669"/>
    <property type="project" value="Ensembl"/>
</dbReference>
<evidence type="ECO:0000259" key="17">
    <source>
        <dbReference type="PROSITE" id="PS51362"/>
    </source>
</evidence>
<dbReference type="FunCoup" id="A0A3Q1N449">
    <property type="interactions" value="1"/>
</dbReference>
<dbReference type="GO" id="GO:0045742">
    <property type="term" value="P:positive regulation of epidermal growth factor receptor signaling pathway"/>
    <property type="evidence" value="ECO:0007669"/>
    <property type="project" value="Ensembl"/>
</dbReference>
<dbReference type="GO" id="GO:0007435">
    <property type="term" value="P:salivary gland morphogenesis"/>
    <property type="evidence" value="ECO:0007669"/>
    <property type="project" value="Ensembl"/>
</dbReference>
<dbReference type="GO" id="GO:0051781">
    <property type="term" value="P:positive regulation of cell division"/>
    <property type="evidence" value="ECO:0007669"/>
    <property type="project" value="UniProtKB-KW"/>
</dbReference>
<dbReference type="GO" id="GO:0002513">
    <property type="term" value="P:tolerance induction to self antigen"/>
    <property type="evidence" value="ECO:0007669"/>
    <property type="project" value="Ensembl"/>
</dbReference>
<dbReference type="GO" id="GO:0030316">
    <property type="term" value="P:osteoclast differentiation"/>
    <property type="evidence" value="ECO:0007669"/>
    <property type="project" value="Ensembl"/>
</dbReference>
<keyword evidence="19" id="KW-1185">Reference proteome</keyword>
<dbReference type="GO" id="GO:1904018">
    <property type="term" value="P:positive regulation of vasculature development"/>
    <property type="evidence" value="ECO:0007669"/>
    <property type="project" value="Ensembl"/>
</dbReference>
<dbReference type="GO" id="GO:0007179">
    <property type="term" value="P:transforming growth factor beta receptor signaling pathway"/>
    <property type="evidence" value="ECO:0000318"/>
    <property type="project" value="GO_Central"/>
</dbReference>
<dbReference type="GO" id="GO:0008083">
    <property type="term" value="F:growth factor activity"/>
    <property type="evidence" value="ECO:0007669"/>
    <property type="project" value="UniProtKB-KW"/>
</dbReference>
<dbReference type="GO" id="GO:0060762">
    <property type="term" value="P:regulation of branching involved in mammary gland duct morphogenesis"/>
    <property type="evidence" value="ECO:0007669"/>
    <property type="project" value="Ensembl"/>
</dbReference>
<evidence type="ECO:0000256" key="6">
    <source>
        <dbReference type="ARBA" id="ARBA00022525"/>
    </source>
</evidence>
<dbReference type="GO" id="GO:0014003">
    <property type="term" value="P:oligodendrocyte development"/>
    <property type="evidence" value="ECO:0007669"/>
    <property type="project" value="Ensembl"/>
</dbReference>
<dbReference type="GO" id="GO:0002460">
    <property type="term" value="P:adaptive immune response based on somatic recombination of immune receptors built from immunoglobulin superfamily domains"/>
    <property type="evidence" value="ECO:0007669"/>
    <property type="project" value="Ensembl"/>
</dbReference>
<dbReference type="GO" id="GO:0055091">
    <property type="term" value="P:phospholipid homeostasis"/>
    <property type="evidence" value="ECO:0007669"/>
    <property type="project" value="Ensembl"/>
</dbReference>
<dbReference type="Reactome" id="R-BTA-2173789">
    <property type="pathway name" value="TGF-beta receptor signaling activates SMADs"/>
</dbReference>
<comment type="subcellular location">
    <subcellularLocation>
        <location evidence="3">Secreted</location>
        <location evidence="3">Extracellular space</location>
        <location evidence="3">Extracellular matrix</location>
    </subcellularLocation>
</comment>
<dbReference type="Ensembl" id="ENSBTAT00000075874.2">
    <property type="protein sequence ID" value="ENSBTAP00000064484.1"/>
    <property type="gene ID" value="ENSBTAG00000020457.7"/>
</dbReference>
<dbReference type="Reactome" id="R-BTA-2173791">
    <property type="pathway name" value="TGF-beta receptor signaling in EMT (epithelial to mesenchymal transition)"/>
</dbReference>
<dbReference type="Reactome" id="R-BTA-202733">
    <property type="pathway name" value="Cell surface interactions at the vascular wall"/>
</dbReference>
<evidence type="ECO:0000256" key="1">
    <source>
        <dbReference type="ARBA" id="ARBA00002007"/>
    </source>
</evidence>
<evidence type="ECO:0000256" key="13">
    <source>
        <dbReference type="ARBA" id="ARBA00023246"/>
    </source>
</evidence>
<dbReference type="InterPro" id="IPR029034">
    <property type="entry name" value="Cystine-knot_cytokine"/>
</dbReference>
<dbReference type="InterPro" id="IPR003939">
    <property type="entry name" value="TGFb1"/>
</dbReference>
<dbReference type="FunFam" id="2.60.120.970:FF:000010">
    <property type="entry name" value="Transforming growth factor beta"/>
    <property type="match status" value="1"/>
</dbReference>
<dbReference type="GO" id="GO:0061035">
    <property type="term" value="P:regulation of cartilage development"/>
    <property type="evidence" value="ECO:0007669"/>
    <property type="project" value="Ensembl"/>
</dbReference>
<dbReference type="PROSITE" id="PS00250">
    <property type="entry name" value="TGF_BETA_1"/>
    <property type="match status" value="1"/>
</dbReference>
<dbReference type="GO" id="GO:0046716">
    <property type="term" value="P:muscle cell cellular homeostasis"/>
    <property type="evidence" value="ECO:0007669"/>
    <property type="project" value="Ensembl"/>
</dbReference>
<dbReference type="GO" id="GO:2000727">
    <property type="term" value="P:positive regulation of cardiac muscle cell differentiation"/>
    <property type="evidence" value="ECO:0007669"/>
    <property type="project" value="Ensembl"/>
</dbReference>
<dbReference type="Reactome" id="R-BTA-8951936">
    <property type="pathway name" value="RUNX3 regulates p14-ARF"/>
</dbReference>
<dbReference type="Reactome" id="R-BTA-9839389">
    <property type="pathway name" value="TGFBR3 regulates TGF-beta signaling"/>
</dbReference>
<dbReference type="GO" id="GO:0060391">
    <property type="term" value="P:positive regulation of SMAD protein signal transduction"/>
    <property type="evidence" value="ECO:0007669"/>
    <property type="project" value="Ensembl"/>
</dbReference>
<evidence type="ECO:0000313" key="18">
    <source>
        <dbReference type="Ensembl" id="ENSBTAP00000064484.1"/>
    </source>
</evidence>
<dbReference type="GO" id="GO:0045591">
    <property type="term" value="P:positive regulation of regulatory T cell differentiation"/>
    <property type="evidence" value="ECO:0007669"/>
    <property type="project" value="Ensembl"/>
</dbReference>
<dbReference type="GO" id="GO:0032967">
    <property type="term" value="P:positive regulation of collagen biosynthetic process"/>
    <property type="evidence" value="ECO:0007669"/>
    <property type="project" value="Ensembl"/>
</dbReference>
<dbReference type="GO" id="GO:0032801">
    <property type="term" value="P:receptor catabolic process"/>
    <property type="evidence" value="ECO:0007669"/>
    <property type="project" value="Ensembl"/>
</dbReference>
<dbReference type="GO" id="GO:0050729">
    <property type="term" value="P:positive regulation of inflammatory response"/>
    <property type="evidence" value="ECO:0007669"/>
    <property type="project" value="Ensembl"/>
</dbReference>
<dbReference type="GO" id="GO:0002028">
    <property type="term" value="P:regulation of sodium ion transport"/>
    <property type="evidence" value="ECO:0007669"/>
    <property type="project" value="Ensembl"/>
</dbReference>
<feature type="signal peptide" evidence="16">
    <location>
        <begin position="1"/>
        <end position="24"/>
    </location>
</feature>
<dbReference type="GO" id="GO:0043129">
    <property type="term" value="P:surfactant homeostasis"/>
    <property type="evidence" value="ECO:0007669"/>
    <property type="project" value="Ensembl"/>
</dbReference>
<dbReference type="GO" id="GO:0005737">
    <property type="term" value="C:cytoplasm"/>
    <property type="evidence" value="ECO:0007669"/>
    <property type="project" value="Ensembl"/>
</dbReference>
<evidence type="ECO:0000256" key="12">
    <source>
        <dbReference type="ARBA" id="ARBA00023180"/>
    </source>
</evidence>
<keyword evidence="11" id="KW-1015">Disulfide bond</keyword>
<reference evidence="18" key="1">
    <citation type="submission" date="2018-03" db="EMBL/GenBank/DDBJ databases">
        <title>ARS-UCD1.2.</title>
        <authorList>
            <person name="Rosen B.D."/>
            <person name="Bickhart D.M."/>
            <person name="Koren S."/>
            <person name="Schnabel R.D."/>
            <person name="Hall R."/>
            <person name="Zimin A."/>
            <person name="Dreischer C."/>
            <person name="Schultheiss S."/>
            <person name="Schroeder S.G."/>
            <person name="Elsik C.G."/>
            <person name="Couldrey C."/>
            <person name="Liu G.E."/>
            <person name="Van Tassell C.P."/>
            <person name="Phillippy A.M."/>
            <person name="Smith T.P.L."/>
            <person name="Medrano J.F."/>
        </authorList>
    </citation>
    <scope>NUCLEOTIDE SEQUENCE [LARGE SCALE GENOMIC DNA]</scope>
    <source>
        <strain evidence="18">Hereford</strain>
    </source>
</reference>
<dbReference type="GO" id="GO:0005634">
    <property type="term" value="C:nucleus"/>
    <property type="evidence" value="ECO:0007669"/>
    <property type="project" value="Ensembl"/>
</dbReference>
<evidence type="ECO:0000256" key="15">
    <source>
        <dbReference type="RuleBase" id="RU000354"/>
    </source>
</evidence>
<dbReference type="GO" id="GO:0085029">
    <property type="term" value="P:extracellular matrix assembly"/>
    <property type="evidence" value="ECO:0007669"/>
    <property type="project" value="Ensembl"/>
</dbReference>
<dbReference type="GO" id="GO:0043161">
    <property type="term" value="P:proteasome-mediated ubiquitin-dependent protein catabolic process"/>
    <property type="evidence" value="ECO:0007669"/>
    <property type="project" value="Ensembl"/>
</dbReference>
<dbReference type="GO" id="GO:0048298">
    <property type="term" value="P:positive regulation of isotype switching to IgA isotypes"/>
    <property type="evidence" value="ECO:0007669"/>
    <property type="project" value="Ensembl"/>
</dbReference>
<dbReference type="SMART" id="SM00204">
    <property type="entry name" value="TGFB"/>
    <property type="match status" value="1"/>
</dbReference>
<dbReference type="GO" id="GO:0005615">
    <property type="term" value="C:extracellular space"/>
    <property type="evidence" value="ECO:0000318"/>
    <property type="project" value="GO_Central"/>
</dbReference>
<dbReference type="GO" id="GO:0001837">
    <property type="term" value="P:epithelial to mesenchymal transition"/>
    <property type="evidence" value="ECO:0007669"/>
    <property type="project" value="Ensembl"/>
</dbReference>
<evidence type="ECO:0000256" key="7">
    <source>
        <dbReference type="ARBA" id="ARBA00022530"/>
    </source>
</evidence>
<dbReference type="GO" id="GO:0010467">
    <property type="term" value="P:gene expression"/>
    <property type="evidence" value="ECO:0007669"/>
    <property type="project" value="Ensembl"/>
</dbReference>
<dbReference type="GO" id="GO:0031293">
    <property type="term" value="P:membrane protein intracellular domain proteolysis"/>
    <property type="evidence" value="ECO:0007669"/>
    <property type="project" value="Ensembl"/>
</dbReference>
<evidence type="ECO:0000256" key="16">
    <source>
        <dbReference type="SAM" id="SignalP"/>
    </source>
</evidence>
<dbReference type="GO" id="GO:0032355">
    <property type="term" value="P:response to estradiol"/>
    <property type="evidence" value="ECO:0007669"/>
    <property type="project" value="Ensembl"/>
</dbReference>
<dbReference type="GO" id="GO:0045216">
    <property type="term" value="P:cell-cell junction organization"/>
    <property type="evidence" value="ECO:0007669"/>
    <property type="project" value="Ensembl"/>
</dbReference>
<dbReference type="GO" id="GO:0005114">
    <property type="term" value="F:type II transforming growth factor beta receptor binding"/>
    <property type="evidence" value="ECO:0007669"/>
    <property type="project" value="Ensembl"/>
</dbReference>
<dbReference type="GO" id="GO:0005125">
    <property type="term" value="F:cytokine activity"/>
    <property type="evidence" value="ECO:0000318"/>
    <property type="project" value="GO_Central"/>
</dbReference>
<dbReference type="GO" id="GO:0048286">
    <property type="term" value="P:lung alveolus development"/>
    <property type="evidence" value="ECO:0007669"/>
    <property type="project" value="Ensembl"/>
</dbReference>
<evidence type="ECO:0000256" key="5">
    <source>
        <dbReference type="ARBA" id="ARBA00014765"/>
    </source>
</evidence>
<dbReference type="GO" id="GO:0048146">
    <property type="term" value="P:positive regulation of fibroblast proliferation"/>
    <property type="evidence" value="ECO:0007669"/>
    <property type="project" value="Ensembl"/>
</dbReference>
<comment type="function">
    <text evidence="1">Transforming growth factor beta-1 proprotein: Precursor of the Latency-associated peptide (LAP) and Transforming growth factor beta-1 (TGF-beta-1) chains, which constitute the regulatory and active subunit of TGF-beta-1, respectively.</text>
</comment>
<dbReference type="GO" id="GO:0002069">
    <property type="term" value="P:columnar/cuboidal epithelial cell maturation"/>
    <property type="evidence" value="ECO:0007669"/>
    <property type="project" value="Ensembl"/>
</dbReference>
<dbReference type="RefSeq" id="XP_024833718.1">
    <property type="nucleotide sequence ID" value="XM_024977950.2"/>
</dbReference>
<dbReference type="GO" id="GO:0061520">
    <property type="term" value="P:Langerhans cell differentiation"/>
    <property type="evidence" value="ECO:0007669"/>
    <property type="project" value="Ensembl"/>
</dbReference>
<dbReference type="Reactome" id="R-BTA-8941858">
    <property type="pathway name" value="Regulation of RUNX3 expression and activity"/>
</dbReference>
<dbReference type="GO" id="GO:0050680">
    <property type="term" value="P:negative regulation of epithelial cell proliferation"/>
    <property type="evidence" value="ECO:0007669"/>
    <property type="project" value="Ensembl"/>
</dbReference>
<dbReference type="GO" id="GO:0003180">
    <property type="term" value="P:aortic valve morphogenesis"/>
    <property type="evidence" value="ECO:0007669"/>
    <property type="project" value="Ensembl"/>
</dbReference>
<dbReference type="GO" id="GO:0048535">
    <property type="term" value="P:lymph node development"/>
    <property type="evidence" value="ECO:0007669"/>
    <property type="project" value="Ensembl"/>
</dbReference>
<dbReference type="GO" id="GO:0051402">
    <property type="term" value="P:neuron apoptotic process"/>
    <property type="evidence" value="ECO:0007669"/>
    <property type="project" value="Ensembl"/>
</dbReference>
<dbReference type="GO" id="GO:0050714">
    <property type="term" value="P:positive regulation of protein secretion"/>
    <property type="evidence" value="ECO:0007669"/>
    <property type="project" value="Ensembl"/>
</dbReference>
<dbReference type="Pfam" id="PF00688">
    <property type="entry name" value="TGFb_propeptide"/>
    <property type="match status" value="1"/>
</dbReference>
<dbReference type="GO" id="GO:2000048">
    <property type="term" value="P:negative regulation of cell-cell adhesion mediated by cadherin"/>
    <property type="evidence" value="ECO:0007669"/>
    <property type="project" value="Ensembl"/>
</dbReference>
<dbReference type="GO" id="GO:0051897">
    <property type="term" value="P:positive regulation of phosphatidylinositol 3-kinase/protein kinase B signal transduction"/>
    <property type="evidence" value="ECO:0007669"/>
    <property type="project" value="Ensembl"/>
</dbReference>
<dbReference type="GO" id="GO:0072089">
    <property type="term" value="P:stem cell proliferation"/>
    <property type="evidence" value="ECO:0007669"/>
    <property type="project" value="Ensembl"/>
</dbReference>
<dbReference type="GO" id="GO:0005902">
    <property type="term" value="C:microvillus"/>
    <property type="evidence" value="ECO:0007669"/>
    <property type="project" value="Ensembl"/>
</dbReference>
<dbReference type="GO" id="GO:0031012">
    <property type="term" value="C:extracellular matrix"/>
    <property type="evidence" value="ECO:0007669"/>
    <property type="project" value="Ensembl"/>
</dbReference>
<dbReference type="GeneID" id="282089"/>
<dbReference type="GO" id="GO:1902895">
    <property type="term" value="P:positive regulation of miRNA transcription"/>
    <property type="evidence" value="ECO:0007669"/>
    <property type="project" value="Ensembl"/>
</dbReference>
<accession>A0A3Q1N449</accession>
<keyword evidence="9 16" id="KW-0732">Signal</keyword>
<dbReference type="SMR" id="A0A3Q1N449"/>
<dbReference type="GO" id="GO:1900126">
    <property type="term" value="P:negative regulation of hyaluronan biosynthetic process"/>
    <property type="evidence" value="ECO:0007669"/>
    <property type="project" value="Ensembl"/>
</dbReference>
<dbReference type="GO" id="GO:1902462">
    <property type="term" value="P:positive regulation of mesenchymal stem cell proliferation"/>
    <property type="evidence" value="ECO:0007669"/>
    <property type="project" value="Ensembl"/>
</dbReference>
<evidence type="ECO:0000256" key="11">
    <source>
        <dbReference type="ARBA" id="ARBA00023157"/>
    </source>
</evidence>
<dbReference type="GO" id="GO:0043539">
    <property type="term" value="F:protein serine/threonine kinase activator activity"/>
    <property type="evidence" value="ECO:0007669"/>
    <property type="project" value="Ensembl"/>
</dbReference>
<dbReference type="GO" id="GO:0032570">
    <property type="term" value="P:response to progesterone"/>
    <property type="evidence" value="ECO:0007669"/>
    <property type="project" value="Ensembl"/>
</dbReference>
<dbReference type="GO" id="GO:2000636">
    <property type="term" value="P:positive regulation of primary miRNA processing"/>
    <property type="evidence" value="ECO:0007669"/>
    <property type="project" value="Ensembl"/>
</dbReference>
<dbReference type="Reactome" id="R-BTA-2129379">
    <property type="pathway name" value="Molecules associated with elastic fibres"/>
</dbReference>
<dbReference type="GO" id="GO:0009986">
    <property type="term" value="C:cell surface"/>
    <property type="evidence" value="ECO:0007669"/>
    <property type="project" value="Ensembl"/>
</dbReference>
<keyword evidence="7" id="KW-0272">Extracellular matrix</keyword>
<dbReference type="GO" id="GO:0051247">
    <property type="term" value="P:positive regulation of protein metabolic process"/>
    <property type="evidence" value="ECO:0007669"/>
    <property type="project" value="Ensembl"/>
</dbReference>
<dbReference type="GO" id="GO:0043117">
    <property type="term" value="P:positive regulation of vascular permeability"/>
    <property type="evidence" value="ECO:0007669"/>
    <property type="project" value="Ensembl"/>
</dbReference>
<dbReference type="GO" id="GO:0002244">
    <property type="term" value="P:hematopoietic progenitor cell differentiation"/>
    <property type="evidence" value="ECO:0007669"/>
    <property type="project" value="Ensembl"/>
</dbReference>
<feature type="domain" description="TGF-beta family profile" evidence="17">
    <location>
        <begin position="275"/>
        <end position="331"/>
    </location>
</feature>
<dbReference type="GO" id="GO:0001570">
    <property type="term" value="P:vasculogenesis"/>
    <property type="evidence" value="ECO:0007669"/>
    <property type="project" value="Ensembl"/>
</dbReference>
<dbReference type="GO" id="GO:0006611">
    <property type="term" value="P:protein export from nucleus"/>
    <property type="evidence" value="ECO:0007669"/>
    <property type="project" value="Ensembl"/>
</dbReference>
<dbReference type="PANTHER" id="PTHR11848:SF125">
    <property type="entry name" value="TRANSFORMING GROWTH FACTOR BETA-1 PROPROTEIN"/>
    <property type="match status" value="1"/>
</dbReference>
<evidence type="ECO:0000256" key="2">
    <source>
        <dbReference type="ARBA" id="ARBA00003201"/>
    </source>
</evidence>
<dbReference type="GO" id="GO:0032755">
    <property type="term" value="P:positive regulation of interleukin-6 production"/>
    <property type="evidence" value="ECO:0007669"/>
    <property type="project" value="Ensembl"/>
</dbReference>
<comment type="subunit">
    <text evidence="14">Homodimer; disulfide-linked. Interacts with the serine proteases, HTRA1 and HTRA3: the interaction with either inhibits TGFB1-mediated signaling and the HTRA protease activity is required for this inhibition. May interact with THSD4; this interaction may lead to sequestration by FBN1 microfibril assembly and attenuation of TGFB signaling. Interacts with CD109, DPT and ASPN. Interacts with EFEMP2. Interacts with TSKU; the interaction contributes to regulation of the hair cycle. Interacts with TGFBR3.</text>
</comment>
<dbReference type="GO" id="GO:0098586">
    <property type="term" value="P:cellular response to virus"/>
    <property type="evidence" value="ECO:0007669"/>
    <property type="project" value="Ensembl"/>
</dbReference>
<dbReference type="GO" id="GO:0045066">
    <property type="term" value="P:regulatory T cell differentiation"/>
    <property type="evidence" value="ECO:0007669"/>
    <property type="project" value="Ensembl"/>
</dbReference>
<dbReference type="AlphaFoldDB" id="A0A3Q1N449"/>
<dbReference type="InterPro" id="IPR001111">
    <property type="entry name" value="TGF-b_propeptide"/>
</dbReference>
<dbReference type="GO" id="GO:0071456">
    <property type="term" value="P:cellular response to hypoxia"/>
    <property type="evidence" value="ECO:0007669"/>
    <property type="project" value="Ensembl"/>
</dbReference>
<dbReference type="GO" id="GO:0043537">
    <property type="term" value="P:negative regulation of blood vessel endothelial cell migration"/>
    <property type="evidence" value="ECO:0007669"/>
    <property type="project" value="Ensembl"/>
</dbReference>
<dbReference type="GO" id="GO:0070173">
    <property type="term" value="P:regulation of enamel mineralization"/>
    <property type="evidence" value="ECO:0007669"/>
    <property type="project" value="Ensembl"/>
</dbReference>
<dbReference type="PROSITE" id="PS51362">
    <property type="entry name" value="TGF_BETA_2"/>
    <property type="match status" value="1"/>
</dbReference>
<dbReference type="PANTHER" id="PTHR11848">
    <property type="entry name" value="TGF-BETA FAMILY"/>
    <property type="match status" value="1"/>
</dbReference>
<reference evidence="18" key="2">
    <citation type="submission" date="2025-08" db="UniProtKB">
        <authorList>
            <consortium name="Ensembl"/>
        </authorList>
    </citation>
    <scope>IDENTIFICATION</scope>
    <source>
        <strain evidence="18">Hereford</strain>
    </source>
</reference>
<dbReference type="GO" id="GO:0090263">
    <property type="term" value="P:positive regulation of canonical Wnt signaling pathway"/>
    <property type="evidence" value="ECO:0007669"/>
    <property type="project" value="Ensembl"/>
</dbReference>
<dbReference type="InterPro" id="IPR015615">
    <property type="entry name" value="TGF-beta-rel"/>
</dbReference>
<keyword evidence="6" id="KW-0964">Secreted</keyword>
<dbReference type="PRINTS" id="PR01424">
    <property type="entry name" value="TGFBETA1"/>
</dbReference>
<dbReference type="GO" id="GO:0071895">
    <property type="term" value="P:odontoblast differentiation"/>
    <property type="evidence" value="ECO:0007669"/>
    <property type="project" value="Ensembl"/>
</dbReference>
<keyword evidence="13" id="KW-0497">Mitogen</keyword>
<dbReference type="Reactome" id="R-BTA-3000170">
    <property type="pathway name" value="Syndecan interactions"/>
</dbReference>
<dbReference type="Pfam" id="PF00019">
    <property type="entry name" value="TGF_beta"/>
    <property type="match status" value="1"/>
</dbReference>
<dbReference type="GO" id="GO:0043029">
    <property type="term" value="P:T cell homeostasis"/>
    <property type="evidence" value="ECO:0007669"/>
    <property type="project" value="Ensembl"/>
</dbReference>
<dbReference type="GO" id="GO:1904894">
    <property type="term" value="P:positive regulation of receptor signaling pathway via STAT"/>
    <property type="evidence" value="ECO:0007669"/>
    <property type="project" value="Ensembl"/>
</dbReference>
<dbReference type="GO" id="GO:0000122">
    <property type="term" value="P:negative regulation of transcription by RNA polymerase II"/>
    <property type="evidence" value="ECO:0007669"/>
    <property type="project" value="Ensembl"/>
</dbReference>
<evidence type="ECO:0000256" key="9">
    <source>
        <dbReference type="ARBA" id="ARBA00022729"/>
    </source>
</evidence>
<dbReference type="GO" id="GO:0032740">
    <property type="term" value="P:positive regulation of interleukin-17 production"/>
    <property type="evidence" value="ECO:0007669"/>
    <property type="project" value="Ensembl"/>
</dbReference>
<keyword evidence="8" id="KW-0165">Cleavage on pair of basic residues</keyword>
<dbReference type="GO" id="GO:0060325">
    <property type="term" value="P:face morphogenesis"/>
    <property type="evidence" value="ECO:0007669"/>
    <property type="project" value="Ensembl"/>
</dbReference>
<dbReference type="GO" id="GO:0007492">
    <property type="term" value="P:endoderm development"/>
    <property type="evidence" value="ECO:0007669"/>
    <property type="project" value="Ensembl"/>
</dbReference>
<dbReference type="GO" id="GO:1901203">
    <property type="term" value="P:positive regulation of extracellular matrix assembly"/>
    <property type="evidence" value="ECO:0007669"/>
    <property type="project" value="Ensembl"/>
</dbReference>
<dbReference type="GO" id="GO:0010718">
    <property type="term" value="P:positive regulation of epithelial to mesenchymal transition"/>
    <property type="evidence" value="ECO:0007669"/>
    <property type="project" value="Ensembl"/>
</dbReference>
<dbReference type="GO" id="GO:0048642">
    <property type="term" value="P:negative regulation of skeletal muscle tissue development"/>
    <property type="evidence" value="ECO:0007669"/>
    <property type="project" value="Ensembl"/>
</dbReference>
<dbReference type="GO" id="GO:0001657">
    <property type="term" value="P:ureteric bud development"/>
    <property type="evidence" value="ECO:0007669"/>
    <property type="project" value="Ensembl"/>
</dbReference>
<reference evidence="18" key="3">
    <citation type="submission" date="2025-09" db="UniProtKB">
        <authorList>
            <consortium name="Ensembl"/>
        </authorList>
    </citation>
    <scope>IDENTIFICATION</scope>
    <source>
        <strain evidence="18">Hereford</strain>
    </source>
</reference>
<dbReference type="GO" id="GO:0042098">
    <property type="term" value="P:T cell proliferation"/>
    <property type="evidence" value="ECO:0007669"/>
    <property type="project" value="Ensembl"/>
</dbReference>
<dbReference type="GO" id="GO:0034714">
    <property type="term" value="F:type III transforming growth factor beta receptor binding"/>
    <property type="evidence" value="ECO:0007669"/>
    <property type="project" value="Ensembl"/>
</dbReference>
<dbReference type="GO" id="GO:0042127">
    <property type="term" value="P:regulation of cell population proliferation"/>
    <property type="evidence" value="ECO:0000318"/>
    <property type="project" value="GO_Central"/>
</dbReference>
<keyword evidence="12" id="KW-0325">Glycoprotein</keyword>
<dbReference type="Bgee" id="ENSBTAG00000020457">
    <property type="expression patterns" value="Expressed in monocyte and 102 other cell types or tissues"/>
</dbReference>
<dbReference type="GO" id="GO:0032667">
    <property type="term" value="P:regulation of interleukin-23 production"/>
    <property type="evidence" value="ECO:0007669"/>
    <property type="project" value="Ensembl"/>
</dbReference>
<keyword evidence="10 15" id="KW-0339">Growth factor</keyword>
<dbReference type="GO" id="GO:0043123">
    <property type="term" value="P:positive regulation of canonical NF-kappaB signal transduction"/>
    <property type="evidence" value="ECO:0007669"/>
    <property type="project" value="Ensembl"/>
</dbReference>
<dbReference type="CTD" id="7040"/>
<dbReference type="GO" id="GO:0007507">
    <property type="term" value="P:heart development"/>
    <property type="evidence" value="ECO:0000318"/>
    <property type="project" value="GO_Central"/>
</dbReference>
<comment type="similarity">
    <text evidence="4 15">Belongs to the TGF-beta family.</text>
</comment>
<dbReference type="GO" id="GO:1903077">
    <property type="term" value="P:negative regulation of protein localization to plasma membrane"/>
    <property type="evidence" value="ECO:0007669"/>
    <property type="project" value="Ensembl"/>
</dbReference>
<dbReference type="GO" id="GO:0042130">
    <property type="term" value="P:negative regulation of T cell proliferation"/>
    <property type="evidence" value="ECO:0007669"/>
    <property type="project" value="Ensembl"/>
</dbReference>
<dbReference type="SUPFAM" id="SSF57501">
    <property type="entry name" value="Cystine-knot cytokines"/>
    <property type="match status" value="1"/>
</dbReference>
<evidence type="ECO:0000313" key="20">
    <source>
        <dbReference type="VGNC" id="VGNC:35800"/>
    </source>
</evidence>
<dbReference type="GO" id="GO:1990402">
    <property type="term" value="P:embryonic liver development"/>
    <property type="evidence" value="ECO:0007669"/>
    <property type="project" value="Ensembl"/>
</dbReference>
<dbReference type="InParanoid" id="A0A3Q1N449"/>
<dbReference type="GO" id="GO:0043536">
    <property type="term" value="P:positive regulation of blood vessel endothelial cell migration"/>
    <property type="evidence" value="ECO:0007669"/>
    <property type="project" value="Ensembl"/>
</dbReference>
<dbReference type="GO" id="GO:0035800">
    <property type="term" value="F:deubiquitinase activator activity"/>
    <property type="evidence" value="ECO:0007669"/>
    <property type="project" value="Ensembl"/>
</dbReference>
<dbReference type="GO" id="GO:0006954">
    <property type="term" value="P:inflammatory response"/>
    <property type="evidence" value="ECO:0007669"/>
    <property type="project" value="Ensembl"/>
</dbReference>
<dbReference type="GO" id="GO:0000902">
    <property type="term" value="P:cell morphogenesis"/>
    <property type="evidence" value="ECO:0007669"/>
    <property type="project" value="Ensembl"/>
</dbReference>
<dbReference type="GO" id="GO:0030308">
    <property type="term" value="P:negative regulation of cell growth"/>
    <property type="evidence" value="ECO:0007669"/>
    <property type="project" value="Ensembl"/>
</dbReference>
<dbReference type="GO" id="GO:0070374">
    <property type="term" value="P:positive regulation of ERK1 and ERK2 cascade"/>
    <property type="evidence" value="ECO:0007669"/>
    <property type="project" value="Ensembl"/>
</dbReference>
<dbReference type="GO" id="GO:0032930">
    <property type="term" value="P:positive regulation of superoxide anion generation"/>
    <property type="evidence" value="ECO:0007669"/>
    <property type="project" value="Ensembl"/>
</dbReference>
<dbReference type="GO" id="GO:0045662">
    <property type="term" value="P:negative regulation of myoblast differentiation"/>
    <property type="evidence" value="ECO:0007669"/>
    <property type="project" value="Ensembl"/>
</dbReference>
<comment type="function">
    <text evidence="2">Required to maintain the Transforming growth factor beta-1 (TGF-beta-1) chain in a latent state during storage in extracellular matrix. Associates non-covalently with TGF-beta-1 and regulates its activation via interaction with 'milieu molecules', such as LTBP1, LRRC32/GARP and LRRC33/NRROS, that control activation of TGF-beta-1. Interaction with LRRC33/NRROS regulates activation of TGF-beta-1 in macrophages and microglia. Interaction with LRRC32/GARP controls activation of TGF-beta-1 on the surface of activated regulatory T-cells (Tregs). Interaction with integrins (ITGAV:ITGB6 or ITGAV:ITGB8) results in distortion of the Latency-associated peptide chain and subsequent release of the active TGF-beta-1.</text>
</comment>
<dbReference type="GO" id="GO:0008354">
    <property type="term" value="P:germ cell migration"/>
    <property type="evidence" value="ECO:0007669"/>
    <property type="project" value="Ensembl"/>
</dbReference>
<gene>
    <name evidence="18 20" type="primary">TGFB1</name>
</gene>
<dbReference type="GO" id="GO:0031334">
    <property type="term" value="P:positive regulation of protein-containing complex assembly"/>
    <property type="evidence" value="ECO:0007669"/>
    <property type="project" value="Ensembl"/>
</dbReference>
<dbReference type="InterPro" id="IPR001839">
    <property type="entry name" value="TGF-b_C"/>
</dbReference>
<dbReference type="GeneTree" id="ENSGT00940000160457"/>
<protein>
    <recommendedName>
        <fullName evidence="5">Transforming growth factor beta-1 proprotein</fullName>
    </recommendedName>
</protein>
<evidence type="ECO:0000313" key="19">
    <source>
        <dbReference type="Proteomes" id="UP000009136"/>
    </source>
</evidence>
<dbReference type="Gene3D" id="2.10.90.10">
    <property type="entry name" value="Cystine-knot cytokines"/>
    <property type="match status" value="1"/>
</dbReference>
<sequence>MPPSGLRLLPLLLPLLWLLMLTPGRPVAGLSTCKTIDMELVKRKRIEAIRGQILSKLRLASPPSQGDVPPGPLPEAILALYNSTRDRVAGESAETEPEPEADYYAKEVTRVLMVEYGNKIYDKMKSSSHSIYMFFNTSELREAVPEPVLLSRAELRLLRLKLKVEQHVELYQKYSNNSWRYLSNRLLAPSDSPEWLSFDVTGVVRQWLTRREEIEGFRLSAHCSCDSKDNTLQVDINGFSSGRRGDLATIHGMNRPFLLLMATPLERAQHLHSSRHRRALDTNYCFSSTEKNCCVRQLYIDFRKDLGWKWIHEPKGYHANFCLGPCPYIWSLDTQYSKSRLGVPLGHTVSRDFNGDTARRSDPSFSCGVLVTTTAQQTERKRSVTHTLLAASEQVAWESYPWGCTGEMNKQHGTGARHRPLHTRHHPASDDFLQHEEVCSPGDTSYQAAIPSTWTGMFRWSINVELNVSLAQIPLSGEGTDAQRWTKLLQGHPLTSDHP</sequence>
<dbReference type="Reactome" id="R-BTA-114608">
    <property type="pathway name" value="Platelet degranulation"/>
</dbReference>
<dbReference type="GO" id="GO:0050921">
    <property type="term" value="P:positive regulation of chemotaxis"/>
    <property type="evidence" value="ECO:0007669"/>
    <property type="project" value="Ensembl"/>
</dbReference>
<dbReference type="GO" id="GO:0006754">
    <property type="term" value="P:ATP biosynthetic process"/>
    <property type="evidence" value="ECO:0007669"/>
    <property type="project" value="Ensembl"/>
</dbReference>
<dbReference type="VEuPathDB" id="HostDB:ENSBTAG00000020457"/>
<dbReference type="GO" id="GO:0009611">
    <property type="term" value="P:response to wounding"/>
    <property type="evidence" value="ECO:0007669"/>
    <property type="project" value="Ensembl"/>
</dbReference>
<dbReference type="GO" id="GO:0014008">
    <property type="term" value="P:positive regulation of microglia differentiation"/>
    <property type="evidence" value="ECO:0007669"/>
    <property type="project" value="Ensembl"/>
</dbReference>
<dbReference type="GO" id="GO:0006874">
    <property type="term" value="P:intracellular calcium ion homeostasis"/>
    <property type="evidence" value="ECO:0007669"/>
    <property type="project" value="Ensembl"/>
</dbReference>
<dbReference type="GO" id="GO:0050673">
    <property type="term" value="P:epithelial cell proliferation"/>
    <property type="evidence" value="ECO:0007669"/>
    <property type="project" value="Ensembl"/>
</dbReference>
<dbReference type="GO" id="GO:0070306">
    <property type="term" value="P:lens fiber cell differentiation"/>
    <property type="evidence" value="ECO:0007669"/>
    <property type="project" value="Ensembl"/>
</dbReference>
<dbReference type="GO" id="GO:2000343">
    <property type="term" value="P:positive regulation of chemokine (C-X-C motif) ligand 2 production"/>
    <property type="evidence" value="ECO:0007669"/>
    <property type="project" value="Ensembl"/>
</dbReference>
<dbReference type="GO" id="GO:0032956">
    <property type="term" value="P:regulation of actin cytoskeleton organization"/>
    <property type="evidence" value="ECO:0007669"/>
    <property type="project" value="Ensembl"/>
</dbReference>
<dbReference type="GO" id="GO:0030214">
    <property type="term" value="P:hyaluronan catabolic process"/>
    <property type="evidence" value="ECO:0007669"/>
    <property type="project" value="Ensembl"/>
</dbReference>
<dbReference type="GO" id="GO:0070723">
    <property type="term" value="P:response to cholesterol"/>
    <property type="evidence" value="ECO:0007669"/>
    <property type="project" value="Ensembl"/>
</dbReference>
<evidence type="ECO:0000256" key="3">
    <source>
        <dbReference type="ARBA" id="ARBA00004498"/>
    </source>
</evidence>